<evidence type="ECO:0000256" key="2">
    <source>
        <dbReference type="ARBA" id="ARBA00022692"/>
    </source>
</evidence>
<organism evidence="6 7">
    <name type="scientific">Lepeophtheirus salmonis</name>
    <name type="common">Salmon louse</name>
    <name type="synonym">Caligus salmonis</name>
    <dbReference type="NCBI Taxonomy" id="72036"/>
    <lineage>
        <taxon>Eukaryota</taxon>
        <taxon>Metazoa</taxon>
        <taxon>Ecdysozoa</taxon>
        <taxon>Arthropoda</taxon>
        <taxon>Crustacea</taxon>
        <taxon>Multicrustacea</taxon>
        <taxon>Hexanauplia</taxon>
        <taxon>Copepoda</taxon>
        <taxon>Siphonostomatoida</taxon>
        <taxon>Caligidae</taxon>
        <taxon>Lepeophtheirus</taxon>
    </lineage>
</organism>
<dbReference type="GO" id="GO:0051453">
    <property type="term" value="P:regulation of intracellular pH"/>
    <property type="evidence" value="ECO:0007669"/>
    <property type="project" value="TreeGrafter"/>
</dbReference>
<dbReference type="OrthoDB" id="1735926at2759"/>
<dbReference type="GO" id="GO:0005886">
    <property type="term" value="C:plasma membrane"/>
    <property type="evidence" value="ECO:0007669"/>
    <property type="project" value="TreeGrafter"/>
</dbReference>
<keyword evidence="7" id="KW-1185">Reference proteome</keyword>
<dbReference type="PANTHER" id="PTHR11453:SF36">
    <property type="entry name" value="ANION EXCHANGE PROTEIN"/>
    <property type="match status" value="1"/>
</dbReference>
<dbReference type="GO" id="GO:0006820">
    <property type="term" value="P:monoatomic anion transport"/>
    <property type="evidence" value="ECO:0007669"/>
    <property type="project" value="InterPro"/>
</dbReference>
<keyword evidence="4" id="KW-0472">Membrane</keyword>
<proteinExistence type="predicted"/>
<evidence type="ECO:0000256" key="1">
    <source>
        <dbReference type="ARBA" id="ARBA00004141"/>
    </source>
</evidence>
<dbReference type="Proteomes" id="UP000675881">
    <property type="component" value="Chromosome 15"/>
</dbReference>
<dbReference type="InterPro" id="IPR003020">
    <property type="entry name" value="HCO3_transpt_euk"/>
</dbReference>
<name>A0A7R8CLU7_LEPSM</name>
<evidence type="ECO:0000256" key="4">
    <source>
        <dbReference type="ARBA" id="ARBA00023136"/>
    </source>
</evidence>
<evidence type="ECO:0000313" key="7">
    <source>
        <dbReference type="Proteomes" id="UP000675881"/>
    </source>
</evidence>
<dbReference type="GO" id="GO:0005452">
    <property type="term" value="F:solute:inorganic anion antiporter activity"/>
    <property type="evidence" value="ECO:0007669"/>
    <property type="project" value="InterPro"/>
</dbReference>
<protein>
    <submittedName>
        <fullName evidence="6">SLC4A10</fullName>
    </submittedName>
</protein>
<comment type="subcellular location">
    <subcellularLocation>
        <location evidence="1">Membrane</location>
        <topology evidence="1">Multi-pass membrane protein</topology>
    </subcellularLocation>
</comment>
<accession>A0A7R8CLU7</accession>
<evidence type="ECO:0000259" key="5">
    <source>
        <dbReference type="Pfam" id="PF00955"/>
    </source>
</evidence>
<dbReference type="AlphaFoldDB" id="A0A7R8CLU7"/>
<evidence type="ECO:0000313" key="6">
    <source>
        <dbReference type="EMBL" id="CAF2861129.1"/>
    </source>
</evidence>
<reference evidence="6" key="1">
    <citation type="submission" date="2021-02" db="EMBL/GenBank/DDBJ databases">
        <authorList>
            <person name="Bekaert M."/>
        </authorList>
    </citation>
    <scope>NUCLEOTIDE SEQUENCE</scope>
    <source>
        <strain evidence="6">IoA-00</strain>
    </source>
</reference>
<dbReference type="EMBL" id="HG994594">
    <property type="protein sequence ID" value="CAF2861129.1"/>
    <property type="molecule type" value="Genomic_DNA"/>
</dbReference>
<keyword evidence="3" id="KW-1133">Transmembrane helix</keyword>
<evidence type="ECO:0000256" key="3">
    <source>
        <dbReference type="ARBA" id="ARBA00022989"/>
    </source>
</evidence>
<sequence>MDQQITAVIINRKDNKLKKGCGYHLDLFVLAFLIVILSLFGLPWFVAATVESRNHLMALSKESKESAPGEKTNISRYKGTKSYNHNDRNPHWPIHIHYSCACPYTNADIIRDFLIYGCKIPKRSSILRSTHFILYANKYQPDYVFLKICSFETSSFFYYYTTGIPYLSMVDQVLSNNLHRLPSHARHHLGDDPDKINELALEDRDQLLLTSLPNTRTRKMTLNEELDNVNSSILDNNKKSNLKKLNKIESKLSRICFGRIDVNEPFVALNTK</sequence>
<dbReference type="InterPro" id="IPR011531">
    <property type="entry name" value="HCO3_transpt-like_TM_dom"/>
</dbReference>
<dbReference type="PANTHER" id="PTHR11453">
    <property type="entry name" value="ANION EXCHANGE PROTEIN"/>
    <property type="match status" value="1"/>
</dbReference>
<dbReference type="Pfam" id="PF00955">
    <property type="entry name" value="HCO3_cotransp"/>
    <property type="match status" value="1"/>
</dbReference>
<gene>
    <name evidence="6" type="ORF">LSAA_6014</name>
</gene>
<keyword evidence="2" id="KW-0812">Transmembrane</keyword>
<feature type="domain" description="Bicarbonate transporter-like transmembrane" evidence="5">
    <location>
        <begin position="1"/>
        <end position="76"/>
    </location>
</feature>
<dbReference type="GO" id="GO:0008510">
    <property type="term" value="F:sodium:bicarbonate symporter activity"/>
    <property type="evidence" value="ECO:0007669"/>
    <property type="project" value="TreeGrafter"/>
</dbReference>